<evidence type="ECO:0000256" key="1">
    <source>
        <dbReference type="ARBA" id="ARBA00004906"/>
    </source>
</evidence>
<comment type="pathway">
    <text evidence="1">Protein modification; protein ubiquitination.</text>
</comment>
<evidence type="ECO:0000259" key="3">
    <source>
        <dbReference type="PROSITE" id="PS50181"/>
    </source>
</evidence>
<accession>A0A9R0JL11</accession>
<dbReference type="PANTHER" id="PTHR10706">
    <property type="entry name" value="F-BOX FAMILY PROTEIN"/>
    <property type="match status" value="1"/>
</dbReference>
<dbReference type="Gene3D" id="2.120.10.80">
    <property type="entry name" value="Kelch-type beta propeller"/>
    <property type="match status" value="1"/>
</dbReference>
<dbReference type="FunFam" id="1.20.1280.50:FF:000030">
    <property type="entry name" value="F-box/kelch-repeat protein At3g61590"/>
    <property type="match status" value="1"/>
</dbReference>
<dbReference type="NCBIfam" id="TIGR01640">
    <property type="entry name" value="F_box_assoc_1"/>
    <property type="match status" value="1"/>
</dbReference>
<dbReference type="InterPro" id="IPR056592">
    <property type="entry name" value="Beta-prop_At3g26010-like"/>
</dbReference>
<keyword evidence="2" id="KW-0833">Ubl conjugation pathway</keyword>
<dbReference type="SUPFAM" id="SSF50965">
    <property type="entry name" value="Galactose oxidase, central domain"/>
    <property type="match status" value="1"/>
</dbReference>
<feature type="domain" description="F-box" evidence="3">
    <location>
        <begin position="46"/>
        <end position="92"/>
    </location>
</feature>
<dbReference type="PROSITE" id="PS50181">
    <property type="entry name" value="FBOX"/>
    <property type="match status" value="1"/>
</dbReference>
<reference evidence="4" key="1">
    <citation type="journal article" date="2021" name="Nat. Commun.">
        <title>Genomic analyses provide insights into spinach domestication and the genetic basis of agronomic traits.</title>
        <authorList>
            <person name="Cai X."/>
            <person name="Sun X."/>
            <person name="Xu C."/>
            <person name="Sun H."/>
            <person name="Wang X."/>
            <person name="Ge C."/>
            <person name="Zhang Z."/>
            <person name="Wang Q."/>
            <person name="Fei Z."/>
            <person name="Jiao C."/>
            <person name="Wang Q."/>
        </authorList>
    </citation>
    <scope>NUCLEOTIDE SEQUENCE [LARGE SCALE GENOMIC DNA]</scope>
    <source>
        <strain evidence="4">cv. Varoflay</strain>
    </source>
</reference>
<protein>
    <submittedName>
        <fullName evidence="5 6 7">F-box/kelch-repeat protein At3g61590</fullName>
    </submittedName>
</protein>
<reference evidence="5 6" key="2">
    <citation type="submission" date="2025-04" db="UniProtKB">
        <authorList>
            <consortium name="RefSeq"/>
        </authorList>
    </citation>
    <scope>IDENTIFICATION</scope>
    <source>
        <tissue evidence="7">Leaf</tissue>
    </source>
</reference>
<dbReference type="InterPro" id="IPR015915">
    <property type="entry name" value="Kelch-typ_b-propeller"/>
</dbReference>
<dbReference type="Proteomes" id="UP000813463">
    <property type="component" value="Chromosome 6"/>
</dbReference>
<dbReference type="GeneID" id="110778269"/>
<dbReference type="InterPro" id="IPR045048">
    <property type="entry name" value="FBXO31/39"/>
</dbReference>
<name>A0A9R0JL11_SPIOL</name>
<evidence type="ECO:0000313" key="6">
    <source>
        <dbReference type="RefSeq" id="XP_021838539.1"/>
    </source>
</evidence>
<organism evidence="4 6">
    <name type="scientific">Spinacia oleracea</name>
    <name type="common">Spinach</name>
    <dbReference type="NCBI Taxonomy" id="3562"/>
    <lineage>
        <taxon>Eukaryota</taxon>
        <taxon>Viridiplantae</taxon>
        <taxon>Streptophyta</taxon>
        <taxon>Embryophyta</taxon>
        <taxon>Tracheophyta</taxon>
        <taxon>Spermatophyta</taxon>
        <taxon>Magnoliopsida</taxon>
        <taxon>eudicotyledons</taxon>
        <taxon>Gunneridae</taxon>
        <taxon>Pentapetalae</taxon>
        <taxon>Caryophyllales</taxon>
        <taxon>Chenopodiaceae</taxon>
        <taxon>Chenopodioideae</taxon>
        <taxon>Anserineae</taxon>
        <taxon>Spinacia</taxon>
    </lineage>
</organism>
<dbReference type="SUPFAM" id="SSF81383">
    <property type="entry name" value="F-box domain"/>
    <property type="match status" value="1"/>
</dbReference>
<sequence>MELEPSWGDHDCGCLTTSTEDNTSEPDVFDPLLKITYINDEEQDGVCINSILPDDILERVLRHLPVSTIIKAGCVCKKWNDMLQSARFIQNLPSTSTQNPWYFMFTSDNDPHGHVYDPMLLKWYKFEIPYVEMPSWNIVSSSGLVCFMDNDSRRKLYVCNPITKHCRKLAEPQGPEVSDYCALAISLDKSSKNYTVTIVRSKQAPGEPVDWDLAIDVYSSEKKTWECPVDVNLHAWRGGVDSVICDGILYFVVYLTRTTMGVIRPRNGVLAYDLASGCFNVDVNECVISAPCHVTCMRLINFEEALVMVGGIEKRSGVIKGIGIWILKGREWEEVSRMPNKFFQGFGEFDDVFASSGLGNLIYIQGYGSTALLMFDMNSKEWRWSHKCPATKKFPLQLFSGICFEPRFDISP</sequence>
<evidence type="ECO:0000313" key="7">
    <source>
        <dbReference type="RefSeq" id="XP_056689844.1"/>
    </source>
</evidence>
<dbReference type="InterPro" id="IPR011043">
    <property type="entry name" value="Gal_Oxase/kelch_b-propeller"/>
</dbReference>
<evidence type="ECO:0000313" key="5">
    <source>
        <dbReference type="RefSeq" id="XP_021838533.1"/>
    </source>
</evidence>
<dbReference type="InterPro" id="IPR017451">
    <property type="entry name" value="F-box-assoc_interact_dom"/>
</dbReference>
<dbReference type="OrthoDB" id="3219396at2759"/>
<gene>
    <name evidence="5 6 7" type="primary">LOC110778269</name>
</gene>
<dbReference type="InterPro" id="IPR036047">
    <property type="entry name" value="F-box-like_dom_sf"/>
</dbReference>
<dbReference type="Gene3D" id="1.20.1280.50">
    <property type="match status" value="1"/>
</dbReference>
<dbReference type="SMART" id="SM00256">
    <property type="entry name" value="FBOX"/>
    <property type="match status" value="1"/>
</dbReference>
<evidence type="ECO:0000256" key="2">
    <source>
        <dbReference type="ARBA" id="ARBA00022786"/>
    </source>
</evidence>
<dbReference type="Pfam" id="PF24750">
    <property type="entry name" value="b-prop_At3g26010-like"/>
    <property type="match status" value="1"/>
</dbReference>
<dbReference type="RefSeq" id="XP_021838533.1">
    <property type="nucleotide sequence ID" value="XM_021982841.1"/>
</dbReference>
<evidence type="ECO:0000313" key="4">
    <source>
        <dbReference type="Proteomes" id="UP000813463"/>
    </source>
</evidence>
<dbReference type="RefSeq" id="XP_021838539.1">
    <property type="nucleotide sequence ID" value="XM_021982847.1"/>
</dbReference>
<dbReference type="Pfam" id="PF00646">
    <property type="entry name" value="F-box"/>
    <property type="match status" value="1"/>
</dbReference>
<dbReference type="RefSeq" id="XP_056689844.1">
    <property type="nucleotide sequence ID" value="XM_056833866.1"/>
</dbReference>
<proteinExistence type="predicted"/>
<dbReference type="AlphaFoldDB" id="A0A9R0JL11"/>
<keyword evidence="4" id="KW-1185">Reference proteome</keyword>
<dbReference type="KEGG" id="soe:110778269"/>
<dbReference type="PANTHER" id="PTHR10706:SF130">
    <property type="entry name" value="F-BOX ONLY PROTEIN 31"/>
    <property type="match status" value="1"/>
</dbReference>
<dbReference type="InterPro" id="IPR001810">
    <property type="entry name" value="F-box_dom"/>
</dbReference>